<sequence length="404" mass="46223">MNHVRLFTTTWVRFKPKVSDIDFNRLPSRNSNNLSSGVVGLANVGKSTFFQAITKTKLGNPANYPFATIEPEESKILVQSTRLDKLSKLYGSKKKIPTSLKIFDIAGLTRNASNGEGLGNKFLEDIRQVDGIFQIVRGFRDDSIIHIENNVDPVRDLVIVMDELILKDLEFVESGIDKLEKTIKKPNQPIDKMKKELKLLEEFQEMLYEGKKIGTFKFKDIESVEMTRKYNFLTIKPTVYLLNVNKEDYLRNDTEFKKDIEVWLQENCPNDKLMLICAQYENDKLDNPQEEDTESNRLNGVVEEMRDSLSLISYFTCGPQEAREWTIKRGTGAADAAAVIHNDLKDSFIAAQVYKYSDVIKLAEKNEKVNESELKAKGLQYRYGKDHVVEDGDIILFKSAKGKH</sequence>
<dbReference type="Gene3D" id="1.10.150.300">
    <property type="entry name" value="TGS-like domain"/>
    <property type="match status" value="1"/>
</dbReference>
<dbReference type="InterPro" id="IPR013029">
    <property type="entry name" value="YchF_C"/>
</dbReference>
<dbReference type="SUPFAM" id="SSF52540">
    <property type="entry name" value="P-loop containing nucleoside triphosphate hydrolases"/>
    <property type="match status" value="1"/>
</dbReference>
<proteinExistence type="predicted"/>
<dbReference type="InterPro" id="IPR023192">
    <property type="entry name" value="TGS-like_dom_sf"/>
</dbReference>
<dbReference type="InterPro" id="IPR027417">
    <property type="entry name" value="P-loop_NTPase"/>
</dbReference>
<dbReference type="PIRSF" id="PIRSF006641">
    <property type="entry name" value="CHP00092"/>
    <property type="match status" value="1"/>
</dbReference>
<dbReference type="PROSITE" id="PS51880">
    <property type="entry name" value="TGS"/>
    <property type="match status" value="1"/>
</dbReference>
<evidence type="ECO:0000313" key="8">
    <source>
        <dbReference type="EMBL" id="EGV66824.1"/>
    </source>
</evidence>
<evidence type="ECO:0000259" key="6">
    <source>
        <dbReference type="PROSITE" id="PS51710"/>
    </source>
</evidence>
<dbReference type="OrthoDB" id="424823at2759"/>
<dbReference type="InterPro" id="IPR006073">
    <property type="entry name" value="GTP-bd"/>
</dbReference>
<dbReference type="GeneID" id="18246449"/>
<evidence type="ECO:0000256" key="4">
    <source>
        <dbReference type="ARBA" id="ARBA00022840"/>
    </source>
</evidence>
<keyword evidence="4" id="KW-0067">ATP-binding</keyword>
<dbReference type="Proteomes" id="UP000000707">
    <property type="component" value="Unassembled WGS sequence"/>
</dbReference>
<dbReference type="Pfam" id="PF01926">
    <property type="entry name" value="MMR_HSR1"/>
    <property type="match status" value="1"/>
</dbReference>
<organism evidence="9">
    <name type="scientific">Candida tenuis (strain ATCC 10573 / BCRC 21748 / CBS 615 / JCM 9827 / NBRC 10315 / NRRL Y-1498 / VKM Y-70)</name>
    <name type="common">Yeast</name>
    <name type="synonym">Yamadazyma tenuis</name>
    <dbReference type="NCBI Taxonomy" id="590646"/>
    <lineage>
        <taxon>Eukaryota</taxon>
        <taxon>Fungi</taxon>
        <taxon>Dikarya</taxon>
        <taxon>Ascomycota</taxon>
        <taxon>Saccharomycotina</taxon>
        <taxon>Pichiomycetes</taxon>
        <taxon>Debaryomycetaceae</taxon>
        <taxon>Yamadazyma</taxon>
    </lineage>
</organism>
<dbReference type="PANTHER" id="PTHR23305:SF9">
    <property type="entry name" value="OBG-LIKE ATPASE HOMOLOG"/>
    <property type="match status" value="1"/>
</dbReference>
<keyword evidence="2" id="KW-0479">Metal-binding</keyword>
<dbReference type="RefSeq" id="XP_006684082.1">
    <property type="nucleotide sequence ID" value="XM_006684019.1"/>
</dbReference>
<dbReference type="InterPro" id="IPR004396">
    <property type="entry name" value="ATPase_YchF/OLA1"/>
</dbReference>
<comment type="cofactor">
    <cofactor evidence="1">
        <name>Mg(2+)</name>
        <dbReference type="ChEBI" id="CHEBI:18420"/>
    </cofactor>
</comment>
<evidence type="ECO:0000256" key="3">
    <source>
        <dbReference type="ARBA" id="ARBA00022741"/>
    </source>
</evidence>
<keyword evidence="9" id="KW-1185">Reference proteome</keyword>
<dbReference type="GO" id="GO:0005737">
    <property type="term" value="C:cytoplasm"/>
    <property type="evidence" value="ECO:0007669"/>
    <property type="project" value="TreeGrafter"/>
</dbReference>
<dbReference type="GO" id="GO:0016887">
    <property type="term" value="F:ATP hydrolysis activity"/>
    <property type="evidence" value="ECO:0007669"/>
    <property type="project" value="InterPro"/>
</dbReference>
<feature type="domain" description="TGS" evidence="7">
    <location>
        <begin position="310"/>
        <end position="399"/>
    </location>
</feature>
<accession>G3AWM5</accession>
<feature type="domain" description="OBG-type G" evidence="6">
    <location>
        <begin position="34"/>
        <end position="296"/>
    </location>
</feature>
<dbReference type="NCBIfam" id="TIGR00092">
    <property type="entry name" value="redox-regulated ATPase YchF"/>
    <property type="match status" value="1"/>
</dbReference>
<dbReference type="SUPFAM" id="SSF81271">
    <property type="entry name" value="TGS-like"/>
    <property type="match status" value="1"/>
</dbReference>
<dbReference type="FunFam" id="1.10.150.300:FF:000001">
    <property type="entry name" value="Ribosome-binding ATPase YchF"/>
    <property type="match status" value="1"/>
</dbReference>
<evidence type="ECO:0000259" key="7">
    <source>
        <dbReference type="PROSITE" id="PS51880"/>
    </source>
</evidence>
<name>G3AWM5_CANTC</name>
<dbReference type="InterPro" id="IPR012675">
    <property type="entry name" value="Beta-grasp_dom_sf"/>
</dbReference>
<dbReference type="Gene3D" id="3.10.20.30">
    <property type="match status" value="1"/>
</dbReference>
<dbReference type="InterPro" id="IPR004095">
    <property type="entry name" value="TGS"/>
</dbReference>
<dbReference type="eggNOG" id="KOG1491">
    <property type="taxonomic scope" value="Eukaryota"/>
</dbReference>
<dbReference type="GO" id="GO:0046872">
    <property type="term" value="F:metal ion binding"/>
    <property type="evidence" value="ECO:0007669"/>
    <property type="project" value="UniProtKB-KW"/>
</dbReference>
<evidence type="ECO:0008006" key="10">
    <source>
        <dbReference type="Google" id="ProtNLM"/>
    </source>
</evidence>
<keyword evidence="3" id="KW-0547">Nucleotide-binding</keyword>
<evidence type="ECO:0000256" key="5">
    <source>
        <dbReference type="ARBA" id="ARBA00022842"/>
    </source>
</evidence>
<evidence type="ECO:0000256" key="2">
    <source>
        <dbReference type="ARBA" id="ARBA00022723"/>
    </source>
</evidence>
<protein>
    <recommendedName>
        <fullName evidence="10">Obg-like ATPase 1</fullName>
    </recommendedName>
</protein>
<dbReference type="InterPro" id="IPR031167">
    <property type="entry name" value="G_OBG"/>
</dbReference>
<dbReference type="GO" id="GO:0005525">
    <property type="term" value="F:GTP binding"/>
    <property type="evidence" value="ECO:0007669"/>
    <property type="project" value="InterPro"/>
</dbReference>
<dbReference type="STRING" id="590646.G3AWM5"/>
<evidence type="ECO:0000256" key="1">
    <source>
        <dbReference type="ARBA" id="ARBA00001946"/>
    </source>
</evidence>
<evidence type="ECO:0000313" key="9">
    <source>
        <dbReference type="Proteomes" id="UP000000707"/>
    </source>
</evidence>
<dbReference type="Pfam" id="PF06071">
    <property type="entry name" value="YchF-GTPase_C"/>
    <property type="match status" value="1"/>
</dbReference>
<keyword evidence="5" id="KW-0460">Magnesium</keyword>
<dbReference type="InterPro" id="IPR012676">
    <property type="entry name" value="TGS-like"/>
</dbReference>
<dbReference type="PRINTS" id="PR00326">
    <property type="entry name" value="GTP1OBG"/>
</dbReference>
<dbReference type="AlphaFoldDB" id="G3AWM5"/>
<reference evidence="8 9" key="1">
    <citation type="journal article" date="2011" name="Proc. Natl. Acad. Sci. U.S.A.">
        <title>Comparative genomics of xylose-fermenting fungi for enhanced biofuel production.</title>
        <authorList>
            <person name="Wohlbach D.J."/>
            <person name="Kuo A."/>
            <person name="Sato T.K."/>
            <person name="Potts K.M."/>
            <person name="Salamov A.A."/>
            <person name="LaButti K.M."/>
            <person name="Sun H."/>
            <person name="Clum A."/>
            <person name="Pangilinan J.L."/>
            <person name="Lindquist E.A."/>
            <person name="Lucas S."/>
            <person name="Lapidus A."/>
            <person name="Jin M."/>
            <person name="Gunawan C."/>
            <person name="Balan V."/>
            <person name="Dale B.E."/>
            <person name="Jeffries T.W."/>
            <person name="Zinkel R."/>
            <person name="Barry K.W."/>
            <person name="Grigoriev I.V."/>
            <person name="Gasch A.P."/>
        </authorList>
    </citation>
    <scope>NUCLEOTIDE SEQUENCE [LARGE SCALE GENOMIC DNA]</scope>
    <source>
        <strain evidence="9">ATCC 10573 / BCRC 21748 / CBS 615 / JCM 9827 / NBRC 10315 / NRRL Y-1498 / VKM Y-70</strain>
    </source>
</reference>
<dbReference type="PROSITE" id="PS51710">
    <property type="entry name" value="G_OBG"/>
    <property type="match status" value="1"/>
</dbReference>
<dbReference type="Gene3D" id="3.40.50.300">
    <property type="entry name" value="P-loop containing nucleotide triphosphate hydrolases"/>
    <property type="match status" value="1"/>
</dbReference>
<dbReference type="EMBL" id="GL996510">
    <property type="protein sequence ID" value="EGV66824.1"/>
    <property type="molecule type" value="Genomic_DNA"/>
</dbReference>
<dbReference type="KEGG" id="cten:18246449"/>
<dbReference type="GO" id="GO:0005524">
    <property type="term" value="F:ATP binding"/>
    <property type="evidence" value="ECO:0007669"/>
    <property type="project" value="UniProtKB-KW"/>
</dbReference>
<dbReference type="FunFam" id="3.10.20.30:FF:000029">
    <property type="entry name" value="Obg-like ATPase 1"/>
    <property type="match status" value="1"/>
</dbReference>
<dbReference type="PANTHER" id="PTHR23305">
    <property type="entry name" value="OBG GTPASE FAMILY"/>
    <property type="match status" value="1"/>
</dbReference>
<gene>
    <name evidence="8" type="ORF">CANTEDRAFT_112289</name>
</gene>